<feature type="transmembrane region" description="Helical" evidence="5">
    <location>
        <begin position="123"/>
        <end position="143"/>
    </location>
</feature>
<feature type="transmembrane region" description="Helical" evidence="5">
    <location>
        <begin position="89"/>
        <end position="111"/>
    </location>
</feature>
<dbReference type="Proteomes" id="UP000295788">
    <property type="component" value="Unassembled WGS sequence"/>
</dbReference>
<dbReference type="OrthoDB" id="141480at2"/>
<keyword evidence="7" id="KW-1185">Reference proteome</keyword>
<keyword evidence="3 5" id="KW-1133">Transmembrane helix</keyword>
<dbReference type="GO" id="GO:0005384">
    <property type="term" value="F:manganese ion transmembrane transporter activity"/>
    <property type="evidence" value="ECO:0007669"/>
    <property type="project" value="TreeGrafter"/>
</dbReference>
<feature type="transmembrane region" description="Helical" evidence="5">
    <location>
        <begin position="20"/>
        <end position="40"/>
    </location>
</feature>
<feature type="transmembrane region" description="Helical" evidence="5">
    <location>
        <begin position="289"/>
        <end position="310"/>
    </location>
</feature>
<evidence type="ECO:0000256" key="2">
    <source>
        <dbReference type="ARBA" id="ARBA00022692"/>
    </source>
</evidence>
<proteinExistence type="predicted"/>
<comment type="subcellular location">
    <subcellularLocation>
        <location evidence="1">Membrane</location>
        <topology evidence="1">Multi-pass membrane protein</topology>
    </subcellularLocation>
</comment>
<reference evidence="6 7" key="1">
    <citation type="submission" date="2019-03" db="EMBL/GenBank/DDBJ databases">
        <title>Genomic Encyclopedia of Type Strains, Phase IV (KMG-IV): sequencing the most valuable type-strain genomes for metagenomic binning, comparative biology and taxonomic classification.</title>
        <authorList>
            <person name="Goeker M."/>
        </authorList>
    </citation>
    <scope>NUCLEOTIDE SEQUENCE [LARGE SCALE GENOMIC DNA]</scope>
    <source>
        <strain evidence="6 7">DSM 23802</strain>
    </source>
</reference>
<dbReference type="RefSeq" id="WP_132766707.1">
    <property type="nucleotide sequence ID" value="NZ_SMAB01000001.1"/>
</dbReference>
<gene>
    <name evidence="6" type="ORF">EDD72_101135</name>
</gene>
<dbReference type="Pfam" id="PF01566">
    <property type="entry name" value="Nramp"/>
    <property type="match status" value="1"/>
</dbReference>
<sequence length="411" mass="43584">MADHTMITNTTKPQKKKGKLGIILGAIFIMATSAIGPGFLTQTTVFTEKFLANFAFAILASIIVDIGAQVNIWRIIAVSRKRGQDIANMVFPGLGHLVAALIVLGGLTFNIGNVAGAGLGLNVIFGISPVKGAVISAILAIIVFSIKESGKVMDLIAQVLGGIMIILVGYVMFTTHPPVGQAVVKSFLPDDYGILFLPIITLIGGTVGGYITFAGGHRLLDAGITGEESIPEVNRASTLGIIVTGIMRVFLFLAVLGVVTAGHKLDPTNPAADAFKIALGDLGYKFFGIVLWSAAITSVIGAAYTSVSFLRSFHPFFDKFNNYIIIVFILFSTLVFTIVGKPVTLLVIAGSLNGLILPLTLGSILIGSRNKKIVGETYKHPMWMILFGIFAVAITTYAGWVSLQGIADLWK</sequence>
<protein>
    <submittedName>
        <fullName evidence="6">Mn2+/Fe2+ NRAMP family transporter</fullName>
    </submittedName>
</protein>
<keyword evidence="4 5" id="KW-0472">Membrane</keyword>
<organism evidence="6 7">
    <name type="scientific">Tepidibacillus fermentans</name>
    <dbReference type="NCBI Taxonomy" id="1281767"/>
    <lineage>
        <taxon>Bacteria</taxon>
        <taxon>Bacillati</taxon>
        <taxon>Bacillota</taxon>
        <taxon>Bacilli</taxon>
        <taxon>Bacillales</taxon>
        <taxon>Bacillaceae</taxon>
        <taxon>Tepidibacillus</taxon>
    </lineage>
</organism>
<evidence type="ECO:0000313" key="6">
    <source>
        <dbReference type="EMBL" id="TCS84471.1"/>
    </source>
</evidence>
<feature type="transmembrane region" description="Helical" evidence="5">
    <location>
        <begin position="193"/>
        <end position="215"/>
    </location>
</feature>
<dbReference type="GO" id="GO:0034755">
    <property type="term" value="P:iron ion transmembrane transport"/>
    <property type="evidence" value="ECO:0007669"/>
    <property type="project" value="TreeGrafter"/>
</dbReference>
<keyword evidence="2 5" id="KW-0812">Transmembrane</keyword>
<dbReference type="InterPro" id="IPR001046">
    <property type="entry name" value="NRAMP_fam"/>
</dbReference>
<dbReference type="GO" id="GO:0005886">
    <property type="term" value="C:plasma membrane"/>
    <property type="evidence" value="ECO:0007669"/>
    <property type="project" value="TreeGrafter"/>
</dbReference>
<feature type="transmembrane region" description="Helical" evidence="5">
    <location>
        <begin position="345"/>
        <end position="368"/>
    </location>
</feature>
<evidence type="ECO:0000256" key="3">
    <source>
        <dbReference type="ARBA" id="ARBA00022989"/>
    </source>
</evidence>
<feature type="transmembrane region" description="Helical" evidence="5">
    <location>
        <begin position="380"/>
        <end position="400"/>
    </location>
</feature>
<accession>A0A4R3KKQ0</accession>
<evidence type="ECO:0000256" key="1">
    <source>
        <dbReference type="ARBA" id="ARBA00004141"/>
    </source>
</evidence>
<dbReference type="GO" id="GO:0015086">
    <property type="term" value="F:cadmium ion transmembrane transporter activity"/>
    <property type="evidence" value="ECO:0007669"/>
    <property type="project" value="TreeGrafter"/>
</dbReference>
<dbReference type="AlphaFoldDB" id="A0A4R3KKQ0"/>
<name>A0A4R3KKQ0_9BACI</name>
<evidence type="ECO:0000256" key="5">
    <source>
        <dbReference type="SAM" id="Phobius"/>
    </source>
</evidence>
<dbReference type="PANTHER" id="PTHR11706">
    <property type="entry name" value="SOLUTE CARRIER PROTEIN FAMILY 11 MEMBER"/>
    <property type="match status" value="1"/>
</dbReference>
<feature type="transmembrane region" description="Helical" evidence="5">
    <location>
        <begin position="155"/>
        <end position="173"/>
    </location>
</feature>
<feature type="transmembrane region" description="Helical" evidence="5">
    <location>
        <begin position="52"/>
        <end position="77"/>
    </location>
</feature>
<feature type="transmembrane region" description="Helical" evidence="5">
    <location>
        <begin position="322"/>
        <end position="339"/>
    </location>
</feature>
<dbReference type="EMBL" id="SMAB01000001">
    <property type="protein sequence ID" value="TCS84471.1"/>
    <property type="molecule type" value="Genomic_DNA"/>
</dbReference>
<evidence type="ECO:0000313" key="7">
    <source>
        <dbReference type="Proteomes" id="UP000295788"/>
    </source>
</evidence>
<feature type="transmembrane region" description="Helical" evidence="5">
    <location>
        <begin position="236"/>
        <end position="259"/>
    </location>
</feature>
<evidence type="ECO:0000256" key="4">
    <source>
        <dbReference type="ARBA" id="ARBA00023136"/>
    </source>
</evidence>
<comment type="caution">
    <text evidence="6">The sequence shown here is derived from an EMBL/GenBank/DDBJ whole genome shotgun (WGS) entry which is preliminary data.</text>
</comment>
<dbReference type="PANTHER" id="PTHR11706:SF2">
    <property type="entry name" value="TRANSPORTER PROTEIN"/>
    <property type="match status" value="1"/>
</dbReference>